<feature type="coiled-coil region" evidence="1">
    <location>
        <begin position="750"/>
        <end position="819"/>
    </location>
</feature>
<dbReference type="Proteomes" id="UP000077202">
    <property type="component" value="Unassembled WGS sequence"/>
</dbReference>
<sequence length="1204" mass="136730">MVMAQEHVAFSAPLIAKLEAWGYGDKSPAPLAHIISALDSQPLALVERLSNDLTHVNEISHDLRVKVAALTDSLKQERLRVEQLVCENQKLVKDKAELEKNAQEFRDLISELKKHENEEEQVQQWRAQKSKDVGANQPIEAAPKITLTKVLAARGNIPGPLKTKVKSSNPKLLHLVNVADMKCKLLEEELHVWKEKHTILEDKLQSTERELTSLSRNTGTGLCSLSTKNETEKNEIARLSSKGGQQNLLLAPRWSSLYLGFHAFPCLFIRLNYTFNNDYEKGLKRLTESHFFDLESLTRLGTLNKHPHEDFPGDENSLEKVMQEFSGQLQFKMIKSIISFKDQIAIKLEDGKAKVEELRSVFESQRFQVASLRSQLIKKTDEINFIMDEKVVGEEALQASQLECNELSSLIKDSESRKSTEQELRKRYSNLLSQLDDARNQVIKLKLELEQRRTQQEKDKKQAEGLISELQICTKRMESAEQDVEQLKTLIIQLDAAREDLVDKLESTMSKEQQAEKHIAALEGEVVQLTDLVQNRTAEVSNTCGLLEVLSNERDHLQSELNNLRENLSLEEATRNRLEELWNSKSSEHRAAAEELAALKCDYQLLKTDLVQLNEGSALLMEDLRIMTDKANQFHQALIVREREQENIFRLYESVCEENHHLKLAVYEIENQIQQQMFHHENMEGMLRKADEQVKALVEENERVVSELKGLERQADLMTRSLNQQSGLLDDHAKEKSVFISQLAAAKVAISDLETKLSKSLMEMATLEEKNRKLSEMLQNSIQEVEKLSATSSIDQERVKNLEHLLACVREEEQKLEMASKDTVSENLLLRERVSVLQEQVNHLQVTRSAQNQDIMRLQMSKNRIEVEESRRLWSTASFPAYSTQSLDSQPYQPAKDLAASKIQDLEKKIASVTTDLSKTTALYKDCLSKLQRAESSFSELRTEFDHVLGLLTKVDEERIQLREKCAELEGTALKHPCSGHNSPVKHSHPEIVWMQISRIACIALRQRPSIKHFHQANVKTSTELECSKPGGGCAEHAIFLSEGRRPAYGDIVRQFVMGLHHRFRRQKTEDSVEAVFHGATPSLPVAVADGWRDCSLSYGGGIFGMKRFTQNQCTQRGYDRNGPCGNWISMASHSSHQPAAGRASGLHADPLGDISRPFDEPCAEEVRAEVLLCDSPRKATNADTEQSINRATLQFLREIGNHT</sequence>
<comment type="caution">
    <text evidence="2">The sequence shown here is derived from an EMBL/GenBank/DDBJ whole genome shotgun (WGS) entry which is preliminary data.</text>
</comment>
<feature type="coiled-coil region" evidence="1">
    <location>
        <begin position="183"/>
        <end position="217"/>
    </location>
</feature>
<evidence type="ECO:0000313" key="3">
    <source>
        <dbReference type="Proteomes" id="UP000077202"/>
    </source>
</evidence>
<dbReference type="AlphaFoldDB" id="A0A176VZQ2"/>
<evidence type="ECO:0000256" key="1">
    <source>
        <dbReference type="SAM" id="Coils"/>
    </source>
</evidence>
<dbReference type="PANTHER" id="PTHR23159:SF31">
    <property type="entry name" value="CENTROSOME-ASSOCIATED PROTEIN CEP250 ISOFORM X1"/>
    <property type="match status" value="1"/>
</dbReference>
<organism evidence="2 3">
    <name type="scientific">Marchantia polymorpha subsp. ruderalis</name>
    <dbReference type="NCBI Taxonomy" id="1480154"/>
    <lineage>
        <taxon>Eukaryota</taxon>
        <taxon>Viridiplantae</taxon>
        <taxon>Streptophyta</taxon>
        <taxon>Embryophyta</taxon>
        <taxon>Marchantiophyta</taxon>
        <taxon>Marchantiopsida</taxon>
        <taxon>Marchantiidae</taxon>
        <taxon>Marchantiales</taxon>
        <taxon>Marchantiaceae</taxon>
        <taxon>Marchantia</taxon>
    </lineage>
</organism>
<dbReference type="PANTHER" id="PTHR23159">
    <property type="entry name" value="CENTROSOMAL PROTEIN 2"/>
    <property type="match status" value="1"/>
</dbReference>
<dbReference type="EMBL" id="LVLJ01002195">
    <property type="protein sequence ID" value="OAE26288.1"/>
    <property type="molecule type" value="Genomic_DNA"/>
</dbReference>
<name>A0A176VZQ2_MARPO</name>
<feature type="coiled-coil region" evidence="1">
    <location>
        <begin position="680"/>
        <end position="714"/>
    </location>
</feature>
<keyword evidence="1" id="KW-0175">Coiled coil</keyword>
<feature type="coiled-coil region" evidence="1">
    <location>
        <begin position="74"/>
        <end position="128"/>
    </location>
</feature>
<gene>
    <name evidence="2" type="ORF">AXG93_3040s1050</name>
</gene>
<reference evidence="2" key="1">
    <citation type="submission" date="2016-03" db="EMBL/GenBank/DDBJ databases">
        <title>Mechanisms controlling the formation of the plant cell surface in tip-growing cells are functionally conserved among land plants.</title>
        <authorList>
            <person name="Honkanen S."/>
            <person name="Jones V.A."/>
            <person name="Morieri G."/>
            <person name="Champion C."/>
            <person name="Hetherington A.J."/>
            <person name="Kelly S."/>
            <person name="Saint-Marcoux D."/>
            <person name="Proust H."/>
            <person name="Prescott H."/>
            <person name="Dolan L."/>
        </authorList>
    </citation>
    <scope>NUCLEOTIDE SEQUENCE [LARGE SCALE GENOMIC DNA]</scope>
    <source>
        <tissue evidence="2">Whole gametophyte</tissue>
    </source>
</reference>
<feature type="coiled-coil region" evidence="1">
    <location>
        <begin position="421"/>
        <end position="581"/>
    </location>
</feature>
<accession>A0A176VZQ2</accession>
<keyword evidence="3" id="KW-1185">Reference proteome</keyword>
<evidence type="ECO:0000313" key="2">
    <source>
        <dbReference type="EMBL" id="OAE26288.1"/>
    </source>
</evidence>
<protein>
    <submittedName>
        <fullName evidence="2">Uncharacterized protein</fullName>
    </submittedName>
</protein>
<proteinExistence type="predicted"/>